<dbReference type="SMART" id="SM00936">
    <property type="entry name" value="PBP5_C"/>
    <property type="match status" value="1"/>
</dbReference>
<dbReference type="PANTHER" id="PTHR21581">
    <property type="entry name" value="D-ALANYL-D-ALANINE CARBOXYPEPTIDASE"/>
    <property type="match status" value="1"/>
</dbReference>
<evidence type="ECO:0000256" key="6">
    <source>
        <dbReference type="ARBA" id="ARBA00022670"/>
    </source>
</evidence>
<dbReference type="InterPro" id="IPR015956">
    <property type="entry name" value="Peniciliin-bd_prot_C_sf"/>
</dbReference>
<dbReference type="InterPro" id="IPR001967">
    <property type="entry name" value="Peptidase_S11_N"/>
</dbReference>
<evidence type="ECO:0000256" key="1">
    <source>
        <dbReference type="ARBA" id="ARBA00003217"/>
    </source>
</evidence>
<evidence type="ECO:0000256" key="15">
    <source>
        <dbReference type="RuleBase" id="RU004016"/>
    </source>
</evidence>
<keyword evidence="16" id="KW-0812">Transmembrane</keyword>
<accession>A0A1I5WQF7</accession>
<evidence type="ECO:0000313" key="19">
    <source>
        <dbReference type="Proteomes" id="UP000198577"/>
    </source>
</evidence>
<dbReference type="PRINTS" id="PR00725">
    <property type="entry name" value="DADACBPTASE1"/>
</dbReference>
<evidence type="ECO:0000259" key="17">
    <source>
        <dbReference type="SMART" id="SM00936"/>
    </source>
</evidence>
<keyword evidence="11" id="KW-0961">Cell wall biogenesis/degradation</keyword>
<dbReference type="Pfam" id="PF07943">
    <property type="entry name" value="PBP5_C"/>
    <property type="match status" value="1"/>
</dbReference>
<dbReference type="UniPathway" id="UPA00219"/>
<dbReference type="AlphaFoldDB" id="A0A1I5WQF7"/>
<comment type="pathway">
    <text evidence="2">Cell wall biogenesis; peptidoglycan biosynthesis.</text>
</comment>
<evidence type="ECO:0000256" key="7">
    <source>
        <dbReference type="ARBA" id="ARBA00022729"/>
    </source>
</evidence>
<dbReference type="GO" id="GO:0008360">
    <property type="term" value="P:regulation of cell shape"/>
    <property type="evidence" value="ECO:0007669"/>
    <property type="project" value="UniProtKB-KW"/>
</dbReference>
<dbReference type="GO" id="GO:0071555">
    <property type="term" value="P:cell wall organization"/>
    <property type="evidence" value="ECO:0007669"/>
    <property type="project" value="UniProtKB-KW"/>
</dbReference>
<keyword evidence="9" id="KW-0133">Cell shape</keyword>
<dbReference type="EMBL" id="FOXR01000018">
    <property type="protein sequence ID" value="SFQ21748.1"/>
    <property type="molecule type" value="Genomic_DNA"/>
</dbReference>
<keyword evidence="6" id="KW-0645">Protease</keyword>
<dbReference type="Proteomes" id="UP000198577">
    <property type="component" value="Unassembled WGS sequence"/>
</dbReference>
<name>A0A1I5WQF7_9FIRM</name>
<evidence type="ECO:0000256" key="3">
    <source>
        <dbReference type="ARBA" id="ARBA00007164"/>
    </source>
</evidence>
<keyword evidence="19" id="KW-1185">Reference proteome</keyword>
<dbReference type="SUPFAM" id="SSF56601">
    <property type="entry name" value="beta-lactamase/transpeptidase-like"/>
    <property type="match status" value="1"/>
</dbReference>
<dbReference type="InterPro" id="IPR018044">
    <property type="entry name" value="Peptidase_S11"/>
</dbReference>
<dbReference type="EC" id="3.4.16.4" evidence="4"/>
<dbReference type="GO" id="GO:0009252">
    <property type="term" value="P:peptidoglycan biosynthetic process"/>
    <property type="evidence" value="ECO:0007669"/>
    <property type="project" value="UniProtKB-UniPathway"/>
</dbReference>
<evidence type="ECO:0000256" key="12">
    <source>
        <dbReference type="ARBA" id="ARBA00034000"/>
    </source>
</evidence>
<evidence type="ECO:0000256" key="8">
    <source>
        <dbReference type="ARBA" id="ARBA00022801"/>
    </source>
</evidence>
<dbReference type="Gene3D" id="3.40.710.10">
    <property type="entry name" value="DD-peptidase/beta-lactamase superfamily"/>
    <property type="match status" value="1"/>
</dbReference>
<reference evidence="18 19" key="1">
    <citation type="submission" date="2016-10" db="EMBL/GenBank/DDBJ databases">
        <authorList>
            <person name="de Groot N.N."/>
        </authorList>
    </citation>
    <scope>NUCLEOTIDE SEQUENCE [LARGE SCALE GENOMIC DNA]</scope>
    <source>
        <strain evidence="18 19">DSM 20678</strain>
    </source>
</reference>
<feature type="active site" description="Acyl-ester intermediate" evidence="13">
    <location>
        <position position="13"/>
    </location>
</feature>
<dbReference type="STRING" id="937334.SAMN05444406_11837"/>
<feature type="active site" evidence="13">
    <location>
        <position position="70"/>
    </location>
</feature>
<dbReference type="Gene3D" id="2.60.410.10">
    <property type="entry name" value="D-Ala-D-Ala carboxypeptidase, C-terminal domain"/>
    <property type="match status" value="1"/>
</dbReference>
<evidence type="ECO:0000256" key="13">
    <source>
        <dbReference type="PIRSR" id="PIRSR618044-1"/>
    </source>
</evidence>
<evidence type="ECO:0000256" key="5">
    <source>
        <dbReference type="ARBA" id="ARBA00022645"/>
    </source>
</evidence>
<dbReference type="PANTHER" id="PTHR21581:SF33">
    <property type="entry name" value="D-ALANYL-D-ALANINE CARBOXYPEPTIDASE DACB"/>
    <property type="match status" value="1"/>
</dbReference>
<dbReference type="InterPro" id="IPR037167">
    <property type="entry name" value="Peptidase_S11_C_sf"/>
</dbReference>
<keyword evidence="16" id="KW-1133">Transmembrane helix</keyword>
<keyword evidence="7" id="KW-0732">Signal</keyword>
<keyword evidence="8" id="KW-0378">Hydrolase</keyword>
<evidence type="ECO:0000256" key="11">
    <source>
        <dbReference type="ARBA" id="ARBA00023316"/>
    </source>
</evidence>
<evidence type="ECO:0000256" key="16">
    <source>
        <dbReference type="SAM" id="Phobius"/>
    </source>
</evidence>
<proteinExistence type="inferred from homology"/>
<evidence type="ECO:0000256" key="4">
    <source>
        <dbReference type="ARBA" id="ARBA00012448"/>
    </source>
</evidence>
<feature type="binding site" evidence="14">
    <location>
        <position position="203"/>
    </location>
    <ligand>
        <name>substrate</name>
    </ligand>
</feature>
<comment type="similarity">
    <text evidence="3 15">Belongs to the peptidase S11 family.</text>
</comment>
<dbReference type="SUPFAM" id="SSF69189">
    <property type="entry name" value="Penicillin-binding protein associated domain"/>
    <property type="match status" value="1"/>
</dbReference>
<comment type="function">
    <text evidence="1">Removes C-terminal D-alanyl residues from sugar-peptide cell wall precursors.</text>
</comment>
<evidence type="ECO:0000256" key="2">
    <source>
        <dbReference type="ARBA" id="ARBA00004752"/>
    </source>
</evidence>
<evidence type="ECO:0000313" key="18">
    <source>
        <dbReference type="EMBL" id="SFQ21748.1"/>
    </source>
</evidence>
<keyword evidence="16" id="KW-0472">Membrane</keyword>
<feature type="transmembrane region" description="Helical" evidence="16">
    <location>
        <begin position="378"/>
        <end position="398"/>
    </location>
</feature>
<dbReference type="InterPro" id="IPR012907">
    <property type="entry name" value="Peptidase_S11_C"/>
</dbReference>
<keyword evidence="10" id="KW-0573">Peptidoglycan synthesis</keyword>
<organism evidence="18 19">
    <name type="scientific">Caldicoprobacter faecalis</name>
    <dbReference type="NCBI Taxonomy" id="937334"/>
    <lineage>
        <taxon>Bacteria</taxon>
        <taxon>Bacillati</taxon>
        <taxon>Bacillota</taxon>
        <taxon>Clostridia</taxon>
        <taxon>Caldicoprobacterales</taxon>
        <taxon>Caldicoprobacteraceae</taxon>
        <taxon>Caldicoprobacter</taxon>
    </lineage>
</organism>
<dbReference type="InterPro" id="IPR012338">
    <property type="entry name" value="Beta-lactam/transpept-like"/>
</dbReference>
<feature type="active site" description="Proton acceptor" evidence="13">
    <location>
        <position position="16"/>
    </location>
</feature>
<dbReference type="GO" id="GO:0006508">
    <property type="term" value="P:proteolysis"/>
    <property type="evidence" value="ECO:0007669"/>
    <property type="project" value="UniProtKB-KW"/>
</dbReference>
<feature type="domain" description="Peptidase S11 D-Ala-D-Ala carboxypeptidase A C-terminal" evidence="17">
    <location>
        <begin position="252"/>
        <end position="352"/>
    </location>
</feature>
<evidence type="ECO:0000256" key="9">
    <source>
        <dbReference type="ARBA" id="ARBA00022960"/>
    </source>
</evidence>
<sequence length="412" mass="46889">MRKNKDEKLYPASTTKILTALLAIENGNLDEIVTVGNEANLAPRDSSLACIDVGEKITLKDLLVGLLVSSGNDAALTIGAHIGRIVSGDPDMPYNQALDKFYELMNSRAAELGATNSHFVNPHGYHNKDHYTTAYDLALIAREAMKHEVFREIVQITYREYPDWNEVDKNDPTKKAIRYWVNKNKLLDKDSKEYYYPYATGIKTGYTSHSGHCLVSSATKDGMNLIAVVLKSTRNGQWIDSKKLLEYGFEHYTMYEPLKQGQVVATTQISNHAPEDSGMLNIVAAQGFRDVVAKEDVAKIQQNIEWYYTDENNQLHLEAPVYKGQVVGKLTYSLNGKVIAQSELIAERGIERKKAIIDMITPDSEGRRVDNTNKGRHYSWIATVLLLFAFINVLFYILRRKRRRRYILRRYR</sequence>
<gene>
    <name evidence="18" type="ORF">SAMN05444406_11837</name>
</gene>
<evidence type="ECO:0000256" key="14">
    <source>
        <dbReference type="PIRSR" id="PIRSR618044-2"/>
    </source>
</evidence>
<dbReference type="Pfam" id="PF00768">
    <property type="entry name" value="Peptidase_S11"/>
    <property type="match status" value="1"/>
</dbReference>
<dbReference type="OrthoDB" id="9791132at2"/>
<protein>
    <recommendedName>
        <fullName evidence="4">serine-type D-Ala-D-Ala carboxypeptidase</fullName>
        <ecNumber evidence="4">3.4.16.4</ecNumber>
    </recommendedName>
</protein>
<dbReference type="RefSeq" id="WP_092282440.1">
    <property type="nucleotide sequence ID" value="NZ_FOXR01000018.1"/>
</dbReference>
<dbReference type="GO" id="GO:0009002">
    <property type="term" value="F:serine-type D-Ala-D-Ala carboxypeptidase activity"/>
    <property type="evidence" value="ECO:0007669"/>
    <property type="project" value="UniProtKB-EC"/>
</dbReference>
<keyword evidence="5 18" id="KW-0121">Carboxypeptidase</keyword>
<evidence type="ECO:0000256" key="10">
    <source>
        <dbReference type="ARBA" id="ARBA00022984"/>
    </source>
</evidence>
<comment type="catalytic activity">
    <reaction evidence="12">
        <text>Preferential cleavage: (Ac)2-L-Lys-D-Ala-|-D-Ala. Also transpeptidation of peptidyl-alanyl moieties that are N-acyl substituents of D-alanine.</text>
        <dbReference type="EC" id="3.4.16.4"/>
    </reaction>
</comment>